<keyword evidence="3" id="KW-1185">Reference proteome</keyword>
<feature type="domain" description="HTH cro/C1-type" evidence="1">
    <location>
        <begin position="7"/>
        <end position="60"/>
    </location>
</feature>
<comment type="caution">
    <text evidence="2">The sequence shown here is derived from an EMBL/GenBank/DDBJ whole genome shotgun (WGS) entry which is preliminary data.</text>
</comment>
<sequence length="237" mass="27740">MTFYDRLKTLVVESKKSFNQVERELNYPRNALANYRLGKQPSARRLSELADYFNVSNEYLLEKSDNRDHKQIQTLFNKLSPKRKTEVLDFIQKQLESQTAAETSYTTVTVTSYLYRGDFIWQQERLDKKFDVPSNLIPESFDSVIEPIGASFFDANEEDLMFMKYETSQVNLNAIAGFSIGKNFFVKTTTLDGKLLYVGQENSEFNHYLEESHMTMNDFIHEDIVGIYHPAKRSWEK</sequence>
<dbReference type="CDD" id="cd00093">
    <property type="entry name" value="HTH_XRE"/>
    <property type="match status" value="1"/>
</dbReference>
<dbReference type="RefSeq" id="WP_244842609.1">
    <property type="nucleotide sequence ID" value="NZ_BOVQ01000003.1"/>
</dbReference>
<dbReference type="PROSITE" id="PS50943">
    <property type="entry name" value="HTH_CROC1"/>
    <property type="match status" value="1"/>
</dbReference>
<organism evidence="2 3">
    <name type="scientific">Lactococcus nasutitermitis</name>
    <dbReference type="NCBI Taxonomy" id="1652957"/>
    <lineage>
        <taxon>Bacteria</taxon>
        <taxon>Bacillati</taxon>
        <taxon>Bacillota</taxon>
        <taxon>Bacilli</taxon>
        <taxon>Lactobacillales</taxon>
        <taxon>Streptococcaceae</taxon>
        <taxon>Lactococcus</taxon>
    </lineage>
</organism>
<evidence type="ECO:0000313" key="2">
    <source>
        <dbReference type="EMBL" id="MFC4651442.1"/>
    </source>
</evidence>
<evidence type="ECO:0000313" key="3">
    <source>
        <dbReference type="Proteomes" id="UP001595987"/>
    </source>
</evidence>
<accession>A0ABV9JAX5</accession>
<dbReference type="EMBL" id="JBHSGD010000001">
    <property type="protein sequence ID" value="MFC4651442.1"/>
    <property type="molecule type" value="Genomic_DNA"/>
</dbReference>
<dbReference type="InterPro" id="IPR001387">
    <property type="entry name" value="Cro/C1-type_HTH"/>
</dbReference>
<name>A0ABV9JAX5_9LACT</name>
<protein>
    <submittedName>
        <fullName evidence="2">Helix-turn-helix domain-containing protein</fullName>
    </submittedName>
</protein>
<gene>
    <name evidence="2" type="ORF">ACFO26_00770</name>
</gene>
<reference evidence="3" key="1">
    <citation type="journal article" date="2019" name="Int. J. Syst. Evol. Microbiol.">
        <title>The Global Catalogue of Microorganisms (GCM) 10K type strain sequencing project: providing services to taxonomists for standard genome sequencing and annotation.</title>
        <authorList>
            <consortium name="The Broad Institute Genomics Platform"/>
            <consortium name="The Broad Institute Genome Sequencing Center for Infectious Disease"/>
            <person name="Wu L."/>
            <person name="Ma J."/>
        </authorList>
    </citation>
    <scope>NUCLEOTIDE SEQUENCE [LARGE SCALE GENOMIC DNA]</scope>
    <source>
        <strain evidence="3">CCUG 63287</strain>
    </source>
</reference>
<dbReference type="InterPro" id="IPR010982">
    <property type="entry name" value="Lambda_DNA-bd_dom_sf"/>
</dbReference>
<dbReference type="Gene3D" id="1.10.260.40">
    <property type="entry name" value="lambda repressor-like DNA-binding domains"/>
    <property type="match status" value="1"/>
</dbReference>
<dbReference type="Proteomes" id="UP001595987">
    <property type="component" value="Unassembled WGS sequence"/>
</dbReference>
<evidence type="ECO:0000259" key="1">
    <source>
        <dbReference type="PROSITE" id="PS50943"/>
    </source>
</evidence>
<dbReference type="SUPFAM" id="SSF47413">
    <property type="entry name" value="lambda repressor-like DNA-binding domains"/>
    <property type="match status" value="1"/>
</dbReference>
<proteinExistence type="predicted"/>